<feature type="domain" description="DUF7683" evidence="1">
    <location>
        <begin position="16"/>
        <end position="74"/>
    </location>
</feature>
<evidence type="ECO:0000313" key="3">
    <source>
        <dbReference type="Proteomes" id="UP000323924"/>
    </source>
</evidence>
<dbReference type="AlphaFoldDB" id="A0AB34C7R7"/>
<protein>
    <recommendedName>
        <fullName evidence="1">DUF7683 domain-containing protein</fullName>
    </recommendedName>
</protein>
<dbReference type="GeneID" id="93402960"/>
<evidence type="ECO:0000259" key="1">
    <source>
        <dbReference type="Pfam" id="PF24731"/>
    </source>
</evidence>
<sequence>MKYNLKFEIHGAPTNSDDAVFETKLPTLTTEMLMPIMGWQSEADAVHSYLLTREQASAIERLTAIPLPKDLELYISCHC</sequence>
<dbReference type="InterPro" id="IPR049810">
    <property type="entry name" value="S6_alt_immun-like"/>
</dbReference>
<dbReference type="Proteomes" id="UP000323924">
    <property type="component" value="Unassembled WGS sequence"/>
</dbReference>
<accession>A0AB34C7R7</accession>
<comment type="caution">
    <text evidence="2">The sequence shown here is derived from an EMBL/GenBank/DDBJ whole genome shotgun (WGS) entry which is preliminary data.</text>
</comment>
<organism evidence="2 3">
    <name type="scientific">Pseudomonas chlororaphis</name>
    <dbReference type="NCBI Taxonomy" id="587753"/>
    <lineage>
        <taxon>Bacteria</taxon>
        <taxon>Pseudomonadati</taxon>
        <taxon>Pseudomonadota</taxon>
        <taxon>Gammaproteobacteria</taxon>
        <taxon>Pseudomonadales</taxon>
        <taxon>Pseudomonadaceae</taxon>
        <taxon>Pseudomonas</taxon>
    </lineage>
</organism>
<evidence type="ECO:0000313" key="2">
    <source>
        <dbReference type="EMBL" id="KAA5842673.1"/>
    </source>
</evidence>
<proteinExistence type="predicted"/>
<dbReference type="Pfam" id="PF24731">
    <property type="entry name" value="DUF7683"/>
    <property type="match status" value="1"/>
</dbReference>
<name>A0AB34C7R7_9PSED</name>
<dbReference type="EMBL" id="VWPC01000008">
    <property type="protein sequence ID" value="KAA5842673.1"/>
    <property type="molecule type" value="Genomic_DNA"/>
</dbReference>
<gene>
    <name evidence="2" type="ORF">F2A38_10730</name>
</gene>
<dbReference type="NCBIfam" id="NF040643">
    <property type="entry name" value="S6_alt_immun"/>
    <property type="match status" value="1"/>
</dbReference>
<dbReference type="InterPro" id="IPR056100">
    <property type="entry name" value="DUF7683"/>
</dbReference>
<dbReference type="RefSeq" id="WP_053260569.1">
    <property type="nucleotide sequence ID" value="NZ_CP118141.1"/>
</dbReference>
<reference evidence="2 3" key="1">
    <citation type="submission" date="2019-09" db="EMBL/GenBank/DDBJ databases">
        <authorList>
            <person name="Vacheron J."/>
            <person name="Dubost A."/>
            <person name="Prigent-Combaret C."/>
            <person name="Muller D."/>
        </authorList>
    </citation>
    <scope>NUCLEOTIDE SEQUENCE [LARGE SCALE GENOMIC DNA]</scope>
    <source>
        <strain evidence="2 3">JV497</strain>
    </source>
</reference>